<comment type="caution">
    <text evidence="2">The sequence shown here is derived from an EMBL/GenBank/DDBJ whole genome shotgun (WGS) entry which is preliminary data.</text>
</comment>
<reference evidence="2 3" key="1">
    <citation type="journal article" date="2022" name="Nat. Ecol. Evol.">
        <title>A masculinizing supergene underlies an exaggerated male reproductive morph in a spider.</title>
        <authorList>
            <person name="Hendrickx F."/>
            <person name="De Corte Z."/>
            <person name="Sonet G."/>
            <person name="Van Belleghem S.M."/>
            <person name="Kostlbacher S."/>
            <person name="Vangestel C."/>
        </authorList>
    </citation>
    <scope>NUCLEOTIDE SEQUENCE [LARGE SCALE GENOMIC DNA]</scope>
    <source>
        <strain evidence="2">W744_W776</strain>
    </source>
</reference>
<dbReference type="InterPro" id="IPR012337">
    <property type="entry name" value="RNaseH-like_sf"/>
</dbReference>
<dbReference type="SUPFAM" id="SSF53098">
    <property type="entry name" value="Ribonuclease H-like"/>
    <property type="match status" value="1"/>
</dbReference>
<feature type="domain" description="DUF659" evidence="1">
    <location>
        <begin position="2"/>
        <end position="136"/>
    </location>
</feature>
<evidence type="ECO:0000259" key="1">
    <source>
        <dbReference type="Pfam" id="PF04937"/>
    </source>
</evidence>
<gene>
    <name evidence="2" type="ORF">JTE90_012351</name>
</gene>
<accession>A0AAV6V6S3</accession>
<organism evidence="2 3">
    <name type="scientific">Oedothorax gibbosus</name>
    <dbReference type="NCBI Taxonomy" id="931172"/>
    <lineage>
        <taxon>Eukaryota</taxon>
        <taxon>Metazoa</taxon>
        <taxon>Ecdysozoa</taxon>
        <taxon>Arthropoda</taxon>
        <taxon>Chelicerata</taxon>
        <taxon>Arachnida</taxon>
        <taxon>Araneae</taxon>
        <taxon>Araneomorphae</taxon>
        <taxon>Entelegynae</taxon>
        <taxon>Araneoidea</taxon>
        <taxon>Linyphiidae</taxon>
        <taxon>Erigoninae</taxon>
        <taxon>Oedothorax</taxon>
    </lineage>
</organism>
<name>A0AAV6V6S3_9ARAC</name>
<proteinExistence type="predicted"/>
<dbReference type="AlphaFoldDB" id="A0AAV6V6S3"/>
<keyword evidence="3" id="KW-1185">Reference proteome</keyword>
<dbReference type="InterPro" id="IPR007021">
    <property type="entry name" value="DUF659"/>
</dbReference>
<dbReference type="EMBL" id="JAFNEN010000155">
    <property type="protein sequence ID" value="KAG8191634.1"/>
    <property type="molecule type" value="Genomic_DNA"/>
</dbReference>
<sequence length="147" mass="16158">MLAGDLLDTIYEQATAESSEILSGETVTTSLDRWSNVDNEPLICASVITSSGENYLASTIDTSGNPHNSDYLCTLAKQSVLECKSKFNATVRSFVTDNTANVKKMREKLSESDKSQEIIYYGCSAHVLNLLAKDLKVPNLTEHVVKY</sequence>
<evidence type="ECO:0000313" key="3">
    <source>
        <dbReference type="Proteomes" id="UP000827092"/>
    </source>
</evidence>
<dbReference type="Pfam" id="PF04937">
    <property type="entry name" value="DUF659"/>
    <property type="match status" value="1"/>
</dbReference>
<dbReference type="Proteomes" id="UP000827092">
    <property type="component" value="Unassembled WGS sequence"/>
</dbReference>
<protein>
    <recommendedName>
        <fullName evidence="1">DUF659 domain-containing protein</fullName>
    </recommendedName>
</protein>
<evidence type="ECO:0000313" key="2">
    <source>
        <dbReference type="EMBL" id="KAG8191634.1"/>
    </source>
</evidence>